<dbReference type="AlphaFoldDB" id="A0ABD0YT00"/>
<keyword evidence="3" id="KW-1185">Reference proteome</keyword>
<evidence type="ECO:0000256" key="1">
    <source>
        <dbReference type="ARBA" id="ARBA00006322"/>
    </source>
</evidence>
<dbReference type="Proteomes" id="UP001558652">
    <property type="component" value="Unassembled WGS sequence"/>
</dbReference>
<proteinExistence type="inferred from homology"/>
<gene>
    <name evidence="2" type="ORF">AAG570_002086</name>
</gene>
<dbReference type="EMBL" id="JBFDAA010000011">
    <property type="protein sequence ID" value="KAL1124318.1"/>
    <property type="molecule type" value="Genomic_DNA"/>
</dbReference>
<dbReference type="PANTHER" id="PTHR31449:SF3">
    <property type="entry name" value="UPF0598 PROTEIN C8ORF82"/>
    <property type="match status" value="1"/>
</dbReference>
<accession>A0ABD0YT00</accession>
<comment type="similarity">
    <text evidence="1">Belongs to the UPF0598 family.</text>
</comment>
<reference evidence="2 3" key="1">
    <citation type="submission" date="2024-07" db="EMBL/GenBank/DDBJ databases">
        <title>Chromosome-level genome assembly of the water stick insect Ranatra chinensis (Heteroptera: Nepidae).</title>
        <authorList>
            <person name="Liu X."/>
        </authorList>
    </citation>
    <scope>NUCLEOTIDE SEQUENCE [LARGE SCALE GENOMIC DNA]</scope>
    <source>
        <strain evidence="2">Cailab_2021Rc</strain>
        <tissue evidence="2">Muscle</tissue>
    </source>
</reference>
<evidence type="ECO:0000313" key="2">
    <source>
        <dbReference type="EMBL" id="KAL1124318.1"/>
    </source>
</evidence>
<organism evidence="2 3">
    <name type="scientific">Ranatra chinensis</name>
    <dbReference type="NCBI Taxonomy" id="642074"/>
    <lineage>
        <taxon>Eukaryota</taxon>
        <taxon>Metazoa</taxon>
        <taxon>Ecdysozoa</taxon>
        <taxon>Arthropoda</taxon>
        <taxon>Hexapoda</taxon>
        <taxon>Insecta</taxon>
        <taxon>Pterygota</taxon>
        <taxon>Neoptera</taxon>
        <taxon>Paraneoptera</taxon>
        <taxon>Hemiptera</taxon>
        <taxon>Heteroptera</taxon>
        <taxon>Panheteroptera</taxon>
        <taxon>Nepomorpha</taxon>
        <taxon>Nepidae</taxon>
        <taxon>Ranatrinae</taxon>
        <taxon>Ranatra</taxon>
    </lineage>
</organism>
<evidence type="ECO:0000313" key="3">
    <source>
        <dbReference type="Proteomes" id="UP001558652"/>
    </source>
</evidence>
<name>A0ABD0YT00_9HEMI</name>
<dbReference type="Pfam" id="PF14956">
    <property type="entry name" value="DUF4505"/>
    <property type="match status" value="1"/>
</dbReference>
<dbReference type="PANTHER" id="PTHR31449">
    <property type="entry name" value="UPF0598 PROTEIN C8ORF82"/>
    <property type="match status" value="1"/>
</dbReference>
<comment type="caution">
    <text evidence="2">The sequence shown here is derived from an EMBL/GenBank/DDBJ whole genome shotgun (WGS) entry which is preliminary data.</text>
</comment>
<protein>
    <submittedName>
        <fullName evidence="2">Uncharacterized protein</fullName>
    </submittedName>
</protein>
<dbReference type="InterPro" id="IPR028108">
    <property type="entry name" value="DUF4505"/>
</dbReference>
<sequence length="169" mass="19572">MLFLDDSKMKNFTSCFKEKKFLVFFFRRLRLNNTGRYQDSFPYLSLCGVERNFIRCDDRPLVYTHIINSPGDGKQLFCYNHAGDVLFNEFCPDKIFMSPQSGRVYHPCQATAGSVGLVRSKLAIELSRNFIFDEGEAKPPTRFTWQGKTYDLDLQWMPAAEGVSTRHVN</sequence>